<dbReference type="EMBL" id="GISG01128020">
    <property type="protein sequence ID" value="MBA4642331.1"/>
    <property type="molecule type" value="Transcribed_RNA"/>
</dbReference>
<reference evidence="1" key="2">
    <citation type="submission" date="2020-07" db="EMBL/GenBank/DDBJ databases">
        <authorList>
            <person name="Vera ALvarez R."/>
            <person name="Arias-Moreno D.M."/>
            <person name="Jimenez-Jacinto V."/>
            <person name="Jimenez-Bremont J.F."/>
            <person name="Swaminathan K."/>
            <person name="Moose S.P."/>
            <person name="Guerrero-Gonzalez M.L."/>
            <person name="Marino-Ramirez L."/>
            <person name="Landsman D."/>
            <person name="Rodriguez-Kessler M."/>
            <person name="Delgado-Sanchez P."/>
        </authorList>
    </citation>
    <scope>NUCLEOTIDE SEQUENCE</scope>
    <source>
        <tissue evidence="1">Cladode</tissue>
    </source>
</reference>
<protein>
    <submittedName>
        <fullName evidence="1">Uncharacterized protein</fullName>
    </submittedName>
</protein>
<evidence type="ECO:0000313" key="1">
    <source>
        <dbReference type="EMBL" id="MBA4642331.1"/>
    </source>
</evidence>
<proteinExistence type="predicted"/>
<name>A0A7C8ZHB7_OPUST</name>
<organism evidence="1">
    <name type="scientific">Opuntia streptacantha</name>
    <name type="common">Prickly pear cactus</name>
    <name type="synonym">Opuntia cardona</name>
    <dbReference type="NCBI Taxonomy" id="393608"/>
    <lineage>
        <taxon>Eukaryota</taxon>
        <taxon>Viridiplantae</taxon>
        <taxon>Streptophyta</taxon>
        <taxon>Embryophyta</taxon>
        <taxon>Tracheophyta</taxon>
        <taxon>Spermatophyta</taxon>
        <taxon>Magnoliopsida</taxon>
        <taxon>eudicotyledons</taxon>
        <taxon>Gunneridae</taxon>
        <taxon>Pentapetalae</taxon>
        <taxon>Caryophyllales</taxon>
        <taxon>Cactineae</taxon>
        <taxon>Cactaceae</taxon>
        <taxon>Opuntioideae</taxon>
        <taxon>Opuntia</taxon>
    </lineage>
</organism>
<reference evidence="1" key="1">
    <citation type="journal article" date="2013" name="J. Plant Res.">
        <title>Effect of fungi and light on seed germination of three Opuntia species from semiarid lands of central Mexico.</title>
        <authorList>
            <person name="Delgado-Sanchez P."/>
            <person name="Jimenez-Bremont J.F."/>
            <person name="Guerrero-Gonzalez Mde L."/>
            <person name="Flores J."/>
        </authorList>
    </citation>
    <scope>NUCLEOTIDE SEQUENCE</scope>
    <source>
        <tissue evidence="1">Cladode</tissue>
    </source>
</reference>
<dbReference type="AlphaFoldDB" id="A0A7C8ZHB7"/>
<accession>A0A7C8ZHB7</accession>
<sequence>MSFISSMSSSKDPCWSSSSVTCTSLASMSFAHSKSLCMPATVSPSSSRLMSSKVGGISFSSTWNGISSSTGSIVALGFIFKTAHQSFLPVPCIGYGVKHT</sequence>